<accession>A0ABR3MWR8</accession>
<protein>
    <recommendedName>
        <fullName evidence="2">TTF-type domain-containing protein</fullName>
    </recommendedName>
</protein>
<evidence type="ECO:0000313" key="4">
    <source>
        <dbReference type="Proteomes" id="UP001558613"/>
    </source>
</evidence>
<organism evidence="3 4">
    <name type="scientific">Cirrhinus molitorella</name>
    <name type="common">mud carp</name>
    <dbReference type="NCBI Taxonomy" id="172907"/>
    <lineage>
        <taxon>Eukaryota</taxon>
        <taxon>Metazoa</taxon>
        <taxon>Chordata</taxon>
        <taxon>Craniata</taxon>
        <taxon>Vertebrata</taxon>
        <taxon>Euteleostomi</taxon>
        <taxon>Actinopterygii</taxon>
        <taxon>Neopterygii</taxon>
        <taxon>Teleostei</taxon>
        <taxon>Ostariophysi</taxon>
        <taxon>Cypriniformes</taxon>
        <taxon>Cyprinidae</taxon>
        <taxon>Labeoninae</taxon>
        <taxon>Labeonini</taxon>
        <taxon>Cirrhinus</taxon>
    </lineage>
</organism>
<dbReference type="EMBL" id="JAYMGO010000008">
    <property type="protein sequence ID" value="KAL1269055.1"/>
    <property type="molecule type" value="Genomic_DNA"/>
</dbReference>
<evidence type="ECO:0000256" key="1">
    <source>
        <dbReference type="SAM" id="MobiDB-lite"/>
    </source>
</evidence>
<evidence type="ECO:0000313" key="3">
    <source>
        <dbReference type="EMBL" id="KAL1269055.1"/>
    </source>
</evidence>
<dbReference type="Proteomes" id="UP001558613">
    <property type="component" value="Unassembled WGS sequence"/>
</dbReference>
<gene>
    <name evidence="3" type="ORF">QQF64_031344</name>
</gene>
<feature type="compositionally biased region" description="Basic and acidic residues" evidence="1">
    <location>
        <begin position="1"/>
        <end position="20"/>
    </location>
</feature>
<name>A0ABR3MWR8_9TELE</name>
<reference evidence="3 4" key="1">
    <citation type="submission" date="2023-09" db="EMBL/GenBank/DDBJ databases">
        <authorList>
            <person name="Wang M."/>
        </authorList>
    </citation>
    <scope>NUCLEOTIDE SEQUENCE [LARGE SCALE GENOMIC DNA]</scope>
    <source>
        <strain evidence="3">GT-2023</strain>
        <tissue evidence="3">Liver</tissue>
    </source>
</reference>
<sequence length="174" mass="19787">MVSYQRADEVKRLQDREGETGRSSPELQETDASEEEHRHKGTDASEEMQAGKQEAEPNHANPKLIVVQQLTNRTLRFQEKWYRDFPWLHYSSGVNGILCFYCAQAFGHEKSNLAKNADPAFVKTGFQNWKKATQKFAEHVQSNAHKVAITTHCQKTKPVDVQLSSAKAAQQQES</sequence>
<keyword evidence="4" id="KW-1185">Reference proteome</keyword>
<feature type="domain" description="TTF-type" evidence="2">
    <location>
        <begin position="73"/>
        <end position="159"/>
    </location>
</feature>
<comment type="caution">
    <text evidence="3">The sequence shown here is derived from an EMBL/GenBank/DDBJ whole genome shotgun (WGS) entry which is preliminary data.</text>
</comment>
<feature type="region of interest" description="Disordered" evidence="1">
    <location>
        <begin position="1"/>
        <end position="60"/>
    </location>
</feature>
<dbReference type="SMART" id="SM00597">
    <property type="entry name" value="ZnF_TTF"/>
    <property type="match status" value="1"/>
</dbReference>
<dbReference type="InterPro" id="IPR006580">
    <property type="entry name" value="Znf_TTF"/>
</dbReference>
<evidence type="ECO:0000259" key="2">
    <source>
        <dbReference type="SMART" id="SM00597"/>
    </source>
</evidence>
<proteinExistence type="predicted"/>